<dbReference type="GeneID" id="9887867"/>
<reference evidence="1 2" key="1">
    <citation type="journal article" date="2010" name="Proc. Natl. Acad. Sci. U.S.A.">
        <title>Giant virus with a remarkable complement of genes infects marine zooplankton.</title>
        <authorList>
            <person name="Fischer M.G."/>
            <person name="Allen M.J."/>
            <person name="Wilson W.H."/>
            <person name="Suttle C.A."/>
        </authorList>
    </citation>
    <scope>NUCLEOTIDE SEQUENCE [LARGE SCALE GENOMIC DNA]</scope>
    <source>
        <strain evidence="1 2">BV-PW1</strain>
    </source>
</reference>
<dbReference type="Proteomes" id="UP000029781">
    <property type="component" value="Segment"/>
</dbReference>
<keyword evidence="2" id="KW-1185">Reference proteome</keyword>
<organism evidence="1 2">
    <name type="scientific">Cafeteria roenbergensis virus (strain BV-PW1)</name>
    <name type="common">CroV</name>
    <dbReference type="NCBI Taxonomy" id="693272"/>
    <lineage>
        <taxon>Viruses</taxon>
        <taxon>Varidnaviria</taxon>
        <taxon>Bamfordvirae</taxon>
        <taxon>Nucleocytoviricota</taxon>
        <taxon>Megaviricetes</taxon>
        <taxon>Imitervirales</taxon>
        <taxon>Mimiviridae</taxon>
        <taxon>Aliimimivirinae</taxon>
        <taxon>Rheavirus</taxon>
        <taxon>Rheavirus sinusmexicani</taxon>
    </lineage>
</organism>
<sequence>MSPIPSYNKNIKTQCRSAQDILVNCITDFENKLQYFKQHFSPLPTCELKNN</sequence>
<dbReference type="KEGG" id="vg:9887867"/>
<organismHost>
    <name type="scientific">Cafeteria roenbergensis</name>
    <name type="common">Marine flagellate</name>
    <dbReference type="NCBI Taxonomy" id="33653"/>
</organismHost>
<dbReference type="EMBL" id="GU244497">
    <property type="protein sequence ID" value="ADO67498.1"/>
    <property type="molecule type" value="Genomic_DNA"/>
</dbReference>
<evidence type="ECO:0000313" key="2">
    <source>
        <dbReference type="Proteomes" id="UP000029781"/>
    </source>
</evidence>
<protein>
    <submittedName>
        <fullName evidence="1">Uncharacterized protein</fullName>
    </submittedName>
</protein>
<evidence type="ECO:0000313" key="1">
    <source>
        <dbReference type="EMBL" id="ADO67498.1"/>
    </source>
</evidence>
<dbReference type="RefSeq" id="YP_003970097.1">
    <property type="nucleotide sequence ID" value="NC_014637.1"/>
</dbReference>
<gene>
    <name evidence="1" type="ORF">crov464</name>
</gene>
<name>E3T5N5_CROVB</name>
<accession>E3T5N5</accession>
<proteinExistence type="predicted"/>